<gene>
    <name evidence="2" type="ordered locus">Rfer_1049</name>
</gene>
<keyword evidence="3" id="KW-1185">Reference proteome</keyword>
<feature type="region of interest" description="Disordered" evidence="1">
    <location>
        <begin position="128"/>
        <end position="204"/>
    </location>
</feature>
<feature type="compositionally biased region" description="Low complexity" evidence="1">
    <location>
        <begin position="128"/>
        <end position="182"/>
    </location>
</feature>
<proteinExistence type="predicted"/>
<dbReference type="KEGG" id="rfr:Rfer_1049"/>
<accession>Q21ZL3</accession>
<dbReference type="STRING" id="338969.Rfer_1049"/>
<dbReference type="AlphaFoldDB" id="Q21ZL3"/>
<organism evidence="2 3">
    <name type="scientific">Albidiferax ferrireducens (strain ATCC BAA-621 / DSM 15236 / T118)</name>
    <name type="common">Rhodoferax ferrireducens</name>
    <dbReference type="NCBI Taxonomy" id="338969"/>
    <lineage>
        <taxon>Bacteria</taxon>
        <taxon>Pseudomonadati</taxon>
        <taxon>Pseudomonadota</taxon>
        <taxon>Betaproteobacteria</taxon>
        <taxon>Burkholderiales</taxon>
        <taxon>Comamonadaceae</taxon>
        <taxon>Rhodoferax</taxon>
    </lineage>
</organism>
<dbReference type="HOGENOM" id="CLU_1229089_0_0_4"/>
<reference evidence="3" key="1">
    <citation type="submission" date="2006-02" db="EMBL/GenBank/DDBJ databases">
        <title>Complete sequence of chromosome of Rhodoferax ferrireducens DSM 15236.</title>
        <authorList>
            <person name="Copeland A."/>
            <person name="Lucas S."/>
            <person name="Lapidus A."/>
            <person name="Barry K."/>
            <person name="Detter J.C."/>
            <person name="Glavina del Rio T."/>
            <person name="Hammon N."/>
            <person name="Israni S."/>
            <person name="Pitluck S."/>
            <person name="Brettin T."/>
            <person name="Bruce D."/>
            <person name="Han C."/>
            <person name="Tapia R."/>
            <person name="Gilna P."/>
            <person name="Kiss H."/>
            <person name="Schmutz J."/>
            <person name="Larimer F."/>
            <person name="Land M."/>
            <person name="Kyrpides N."/>
            <person name="Ivanova N."/>
            <person name="Richardson P."/>
        </authorList>
    </citation>
    <scope>NUCLEOTIDE SEQUENCE [LARGE SCALE GENOMIC DNA]</scope>
    <source>
        <strain evidence="3">ATCC BAA-621 / DSM 15236 / T118</strain>
    </source>
</reference>
<evidence type="ECO:0000313" key="2">
    <source>
        <dbReference type="EMBL" id="ABD68790.1"/>
    </source>
</evidence>
<dbReference type="Proteomes" id="UP000008332">
    <property type="component" value="Chromosome"/>
</dbReference>
<dbReference type="OrthoDB" id="8910900at2"/>
<evidence type="ECO:0000256" key="1">
    <source>
        <dbReference type="SAM" id="MobiDB-lite"/>
    </source>
</evidence>
<dbReference type="RefSeq" id="WP_011463359.1">
    <property type="nucleotide sequence ID" value="NC_007908.1"/>
</dbReference>
<name>Q21ZL3_ALBFT</name>
<sequence>MSLSISTLNAIQKVGAAAFTANEKLKKEASHYAERVHAAITNNPYDLGNDNLIENWKVVARLSQTLAGIEEELKKVYQIAAELTGDDQPSVREIPALAAPARSTAKAAREQAMPSAAVKANVKQKAFKPAKTTKATKAVSPAGATPKSSSSRSALSPLDLAPTDVRVKPSQKAAAPKAVKVPKAPKTKVSKAAVAGAPEKTSKPGGNPAKLLAYLQGTLNANEFSPISQTAVGKATGIALGSMTAAIKKLTENGRIIAGPTGSYKLADSGPVVAVQ</sequence>
<evidence type="ECO:0000313" key="3">
    <source>
        <dbReference type="Proteomes" id="UP000008332"/>
    </source>
</evidence>
<dbReference type="EMBL" id="CP000267">
    <property type="protein sequence ID" value="ABD68790.1"/>
    <property type="molecule type" value="Genomic_DNA"/>
</dbReference>
<protein>
    <submittedName>
        <fullName evidence="2">Uncharacterized protein</fullName>
    </submittedName>
</protein>